<keyword evidence="5" id="KW-1185">Reference proteome</keyword>
<dbReference type="PANTHER" id="PTHR43877">
    <property type="entry name" value="AMINOALKYLPHOSPHONATE N-ACETYLTRANSFERASE-RELATED-RELATED"/>
    <property type="match status" value="1"/>
</dbReference>
<evidence type="ECO:0000313" key="4">
    <source>
        <dbReference type="EMBL" id="GAO43926.1"/>
    </source>
</evidence>
<name>A0A0E9N2R5_9BACT</name>
<comment type="caution">
    <text evidence="4">The sequence shown here is derived from an EMBL/GenBank/DDBJ whole genome shotgun (WGS) entry which is preliminary data.</text>
</comment>
<organism evidence="4 5">
    <name type="scientific">Flavihumibacter petaseus NBRC 106054</name>
    <dbReference type="NCBI Taxonomy" id="1220578"/>
    <lineage>
        <taxon>Bacteria</taxon>
        <taxon>Pseudomonadati</taxon>
        <taxon>Bacteroidota</taxon>
        <taxon>Chitinophagia</taxon>
        <taxon>Chitinophagales</taxon>
        <taxon>Chitinophagaceae</taxon>
        <taxon>Flavihumibacter</taxon>
    </lineage>
</organism>
<evidence type="ECO:0000256" key="1">
    <source>
        <dbReference type="ARBA" id="ARBA00022679"/>
    </source>
</evidence>
<dbReference type="Gene3D" id="3.40.630.30">
    <property type="match status" value="1"/>
</dbReference>
<dbReference type="Proteomes" id="UP000033121">
    <property type="component" value="Unassembled WGS sequence"/>
</dbReference>
<keyword evidence="2" id="KW-0012">Acyltransferase</keyword>
<reference evidence="4 5" key="1">
    <citation type="submission" date="2015-04" db="EMBL/GenBank/DDBJ databases">
        <title>Whole genome shotgun sequence of Flavihumibacter petaseus NBRC 106054.</title>
        <authorList>
            <person name="Miyazawa S."/>
            <person name="Hosoyama A."/>
            <person name="Hashimoto M."/>
            <person name="Noguchi M."/>
            <person name="Tsuchikane K."/>
            <person name="Ohji S."/>
            <person name="Yamazoe A."/>
            <person name="Ichikawa N."/>
            <person name="Kimura A."/>
            <person name="Fujita N."/>
        </authorList>
    </citation>
    <scope>NUCLEOTIDE SEQUENCE [LARGE SCALE GENOMIC DNA]</scope>
    <source>
        <strain evidence="4 5">NBRC 106054</strain>
    </source>
</reference>
<dbReference type="InterPro" id="IPR050832">
    <property type="entry name" value="Bact_Acetyltransf"/>
</dbReference>
<dbReference type="InterPro" id="IPR000182">
    <property type="entry name" value="GNAT_dom"/>
</dbReference>
<dbReference type="AlphaFoldDB" id="A0A0E9N2R5"/>
<sequence length="176" mass="20039">MPDIRLAGKEDAQRISALSRQTFIDSFAADNTAADMEIFLNSQFTISQLEAQVGQPLNHFFITWEQEEPLGYMRLIEHPDGHPDFRPGFPSFEISRFYAVKQAIGKGIGPLMMAYALDFGRSLGYPVCWLGVWEKNARALRFYSKFGFTQEGSHAFLLGTDWQTDLILFVELDKNC</sequence>
<dbReference type="EMBL" id="BBWV01000002">
    <property type="protein sequence ID" value="GAO43926.1"/>
    <property type="molecule type" value="Genomic_DNA"/>
</dbReference>
<dbReference type="GO" id="GO:0016747">
    <property type="term" value="F:acyltransferase activity, transferring groups other than amino-acyl groups"/>
    <property type="evidence" value="ECO:0007669"/>
    <property type="project" value="InterPro"/>
</dbReference>
<protein>
    <recommendedName>
        <fullName evidence="3">N-acetyltransferase domain-containing protein</fullName>
    </recommendedName>
</protein>
<gene>
    <name evidence="4" type="ORF">FPE01S_02_10320</name>
</gene>
<evidence type="ECO:0000256" key="2">
    <source>
        <dbReference type="ARBA" id="ARBA00023315"/>
    </source>
</evidence>
<keyword evidence="1" id="KW-0808">Transferase</keyword>
<dbReference type="Pfam" id="PF00583">
    <property type="entry name" value="Acetyltransf_1"/>
    <property type="match status" value="1"/>
</dbReference>
<dbReference type="RefSeq" id="WP_046369736.1">
    <property type="nucleotide sequence ID" value="NZ_BBWV01000002.1"/>
</dbReference>
<dbReference type="SUPFAM" id="SSF55729">
    <property type="entry name" value="Acyl-CoA N-acyltransferases (Nat)"/>
    <property type="match status" value="1"/>
</dbReference>
<dbReference type="InterPro" id="IPR016181">
    <property type="entry name" value="Acyl_CoA_acyltransferase"/>
</dbReference>
<feature type="domain" description="N-acetyltransferase" evidence="3">
    <location>
        <begin position="2"/>
        <end position="173"/>
    </location>
</feature>
<evidence type="ECO:0000259" key="3">
    <source>
        <dbReference type="PROSITE" id="PS51186"/>
    </source>
</evidence>
<proteinExistence type="predicted"/>
<dbReference type="PROSITE" id="PS51186">
    <property type="entry name" value="GNAT"/>
    <property type="match status" value="1"/>
</dbReference>
<evidence type="ECO:0000313" key="5">
    <source>
        <dbReference type="Proteomes" id="UP000033121"/>
    </source>
</evidence>
<dbReference type="STRING" id="1220578.FPE01S_02_10320"/>
<accession>A0A0E9N2R5</accession>